<gene>
    <name evidence="2" type="ORF">MM415A01399_0014</name>
</gene>
<dbReference type="InterPro" id="IPR032427">
    <property type="entry name" value="P22_portal"/>
</dbReference>
<dbReference type="AlphaFoldDB" id="A0A6M3K3E5"/>
<dbReference type="Pfam" id="PF16510">
    <property type="entry name" value="P22_portal"/>
    <property type="match status" value="2"/>
</dbReference>
<protein>
    <submittedName>
        <fullName evidence="2">Putative portal protein</fullName>
    </submittedName>
</protein>
<evidence type="ECO:0000313" key="2">
    <source>
        <dbReference type="EMBL" id="QJA76936.1"/>
    </source>
</evidence>
<accession>A0A6M3K3E5</accession>
<organism evidence="2">
    <name type="scientific">viral metagenome</name>
    <dbReference type="NCBI Taxonomy" id="1070528"/>
    <lineage>
        <taxon>unclassified sequences</taxon>
        <taxon>metagenomes</taxon>
        <taxon>organismal metagenomes</taxon>
    </lineage>
</organism>
<proteinExistence type="predicted"/>
<dbReference type="EMBL" id="MT142253">
    <property type="protein sequence ID" value="QJA76936.1"/>
    <property type="molecule type" value="Genomic_DNA"/>
</dbReference>
<reference evidence="2" key="1">
    <citation type="submission" date="2020-03" db="EMBL/GenBank/DDBJ databases">
        <title>The deep terrestrial virosphere.</title>
        <authorList>
            <person name="Holmfeldt K."/>
            <person name="Nilsson E."/>
            <person name="Simone D."/>
            <person name="Lopez-Fernandez M."/>
            <person name="Wu X."/>
            <person name="de Brujin I."/>
            <person name="Lundin D."/>
            <person name="Andersson A."/>
            <person name="Bertilsson S."/>
            <person name="Dopson M."/>
        </authorList>
    </citation>
    <scope>NUCLEOTIDE SEQUENCE</scope>
    <source>
        <strain evidence="2">MM415A01399</strain>
    </source>
</reference>
<feature type="compositionally biased region" description="Basic and acidic residues" evidence="1">
    <location>
        <begin position="554"/>
        <end position="565"/>
    </location>
</feature>
<evidence type="ECO:0000256" key="1">
    <source>
        <dbReference type="SAM" id="MobiDB-lite"/>
    </source>
</evidence>
<name>A0A6M3K3E5_9ZZZZ</name>
<sequence>MAIQTDQIKQITPDQIEQFKRLVILKREHQAQLEQLLVSKLNRIYIEAMVHKEQIAQEWKSFTDFTRGAHWPTRRPKYKVSAVLNFIIENIERKTALLTDAKPIPKVVPYRDQLQDTADILNELIRLIFQNSEFEQSKADMLQNAQVFGSAFMGTVYDRSLKEIRVISYDPRAVYIDPLLLKSYLLAEAEFFILEDIWAIEKARDLFPKVADRIRPDAMLSVYQPYHQDPSLFRAMISNIFKQREDNMAKSEIPRVHVREFWIKDRSREANGKLRFTNACRKIIQIGEVIADDGSNPYTDGLFPSDMFTWHSDFHSCWGWGDVELLKNPQELQNKIVALVVENLMLSSNAIWIGDTDALSKEDWIKLNNAPGSYVKKKPGRELRREPGLPFPEYVLKVMQFLGAAKDEMTGMVDVMRGVRTGQVSSGVGIESLQLMAQALIRLRSRSVEAMDARIGRKLISRIFQYYEPEKIVELLKLNRDSATIQAYSSELLKPINQRNMQWTNDLMFRIEPGSSLGLAKTQRRIEAFKLHQAQAIDDEALLNDLEYPNREKVLKRTEQKRQDSENLEVAARTNPQAGGKTQRFPNQAGGSPKGRV</sequence>
<feature type="region of interest" description="Disordered" evidence="1">
    <location>
        <begin position="554"/>
        <end position="597"/>
    </location>
</feature>